<keyword evidence="3" id="KW-0238">DNA-binding</keyword>
<evidence type="ECO:0000259" key="5">
    <source>
        <dbReference type="PROSITE" id="PS50931"/>
    </source>
</evidence>
<comment type="caution">
    <text evidence="6">The sequence shown here is derived from an EMBL/GenBank/DDBJ whole genome shotgun (WGS) entry which is preliminary data.</text>
</comment>
<dbReference type="EMBL" id="JAMAST010000019">
    <property type="protein sequence ID" value="MCL1632646.1"/>
    <property type="molecule type" value="Genomic_DNA"/>
</dbReference>
<reference evidence="6 7" key="1">
    <citation type="submission" date="2022-05" db="EMBL/GenBank/DDBJ databases">
        <title>Sporolactobacillus sp nov CPB3-1, isolated from tree bark (Mangifera indica L.).</title>
        <authorList>
            <person name="Phuengjayaem S."/>
            <person name="Tanasupawat S."/>
        </authorList>
    </citation>
    <scope>NUCLEOTIDE SEQUENCE [LARGE SCALE GENOMIC DNA]</scope>
    <source>
        <strain evidence="6 7">CPB3-1</strain>
    </source>
</reference>
<dbReference type="InterPro" id="IPR036388">
    <property type="entry name" value="WH-like_DNA-bd_sf"/>
</dbReference>
<keyword evidence="4" id="KW-0804">Transcription</keyword>
<dbReference type="InterPro" id="IPR036390">
    <property type="entry name" value="WH_DNA-bd_sf"/>
</dbReference>
<evidence type="ECO:0000256" key="1">
    <source>
        <dbReference type="ARBA" id="ARBA00009437"/>
    </source>
</evidence>
<dbReference type="Proteomes" id="UP001203004">
    <property type="component" value="Unassembled WGS sequence"/>
</dbReference>
<keyword evidence="7" id="KW-1185">Reference proteome</keyword>
<dbReference type="Pfam" id="PF00126">
    <property type="entry name" value="HTH_1"/>
    <property type="match status" value="1"/>
</dbReference>
<evidence type="ECO:0000256" key="2">
    <source>
        <dbReference type="ARBA" id="ARBA00023015"/>
    </source>
</evidence>
<sequence>MSIEQIETFLAVVRHNGFRHASRKLFLTQPSVSMRIQMLEKELNASLFIRKGRKIALSDQGKALLPYAENILHIYREAVRALRTHSIH</sequence>
<proteinExistence type="inferred from homology"/>
<dbReference type="PRINTS" id="PR00039">
    <property type="entry name" value="HTHLYSR"/>
</dbReference>
<organism evidence="6 7">
    <name type="scientific">Sporolactobacillus mangiferae</name>
    <dbReference type="NCBI Taxonomy" id="2940498"/>
    <lineage>
        <taxon>Bacteria</taxon>
        <taxon>Bacillati</taxon>
        <taxon>Bacillota</taxon>
        <taxon>Bacilli</taxon>
        <taxon>Bacillales</taxon>
        <taxon>Sporolactobacillaceae</taxon>
        <taxon>Sporolactobacillus</taxon>
    </lineage>
</organism>
<gene>
    <name evidence="6" type="ORF">M3N64_12025</name>
</gene>
<dbReference type="PANTHER" id="PTHR30126:SF40">
    <property type="entry name" value="HTH-TYPE TRANSCRIPTIONAL REGULATOR GLTR"/>
    <property type="match status" value="1"/>
</dbReference>
<evidence type="ECO:0000313" key="7">
    <source>
        <dbReference type="Proteomes" id="UP001203004"/>
    </source>
</evidence>
<dbReference type="Gene3D" id="1.10.10.10">
    <property type="entry name" value="Winged helix-like DNA-binding domain superfamily/Winged helix DNA-binding domain"/>
    <property type="match status" value="1"/>
</dbReference>
<dbReference type="PANTHER" id="PTHR30126">
    <property type="entry name" value="HTH-TYPE TRANSCRIPTIONAL REGULATOR"/>
    <property type="match status" value="1"/>
</dbReference>
<evidence type="ECO:0000313" key="6">
    <source>
        <dbReference type="EMBL" id="MCL1632646.1"/>
    </source>
</evidence>
<dbReference type="InterPro" id="IPR000847">
    <property type="entry name" value="LysR_HTH_N"/>
</dbReference>
<feature type="domain" description="HTH lysR-type" evidence="5">
    <location>
        <begin position="1"/>
        <end position="58"/>
    </location>
</feature>
<dbReference type="PROSITE" id="PS50931">
    <property type="entry name" value="HTH_LYSR"/>
    <property type="match status" value="1"/>
</dbReference>
<evidence type="ECO:0000256" key="3">
    <source>
        <dbReference type="ARBA" id="ARBA00023125"/>
    </source>
</evidence>
<name>A0ABT0MCN8_9BACL</name>
<accession>A0ABT0MCN8</accession>
<evidence type="ECO:0000256" key="4">
    <source>
        <dbReference type="ARBA" id="ARBA00023163"/>
    </source>
</evidence>
<protein>
    <submittedName>
        <fullName evidence="6">LysR family transcriptional regulator</fullName>
    </submittedName>
</protein>
<keyword evidence="2" id="KW-0805">Transcription regulation</keyword>
<dbReference type="RefSeq" id="WP_249102606.1">
    <property type="nucleotide sequence ID" value="NZ_JAMAST010000019.1"/>
</dbReference>
<dbReference type="SUPFAM" id="SSF46785">
    <property type="entry name" value="Winged helix' DNA-binding domain"/>
    <property type="match status" value="1"/>
</dbReference>
<comment type="similarity">
    <text evidence="1">Belongs to the LysR transcriptional regulatory family.</text>
</comment>